<reference evidence="1 2" key="1">
    <citation type="submission" date="2019-05" db="EMBL/GenBank/DDBJ databases">
        <title>Streptomyces marianii sp. nov., a novel marine actinomycete from southern coast of India.</title>
        <authorList>
            <person name="Iniyan A.M."/>
            <person name="Wink J."/>
            <person name="Ramprasad E."/>
            <person name="Ramana C.V."/>
            <person name="Bunk B."/>
            <person name="Sproer C."/>
            <person name="Joseph F.-J.R.S."/>
            <person name="Vincent S.G.P."/>
        </authorList>
    </citation>
    <scope>NUCLEOTIDE SEQUENCE [LARGE SCALE GENOMIC DNA]</scope>
    <source>
        <strain evidence="1 2">ICN19</strain>
    </source>
</reference>
<name>A0A5R9DZ39_9ACTN</name>
<dbReference type="AlphaFoldDB" id="A0A5R9DZ39"/>
<accession>A0A5R9DZ39</accession>
<keyword evidence="2" id="KW-1185">Reference proteome</keyword>
<dbReference type="SUPFAM" id="SSF160631">
    <property type="entry name" value="SMI1/KNR4-like"/>
    <property type="match status" value="1"/>
</dbReference>
<comment type="caution">
    <text evidence="1">The sequence shown here is derived from an EMBL/GenBank/DDBJ whole genome shotgun (WGS) entry which is preliminary data.</text>
</comment>
<sequence length="147" mass="16648">MERYGAGSWCGWLRFNVPFGEDQYALAPWAGWYAETYQGQRAEFPEYHPLTVYPEPGGFLPFADSIDGDQLCWLTEGATPDDWPLIIVPRHTDQGPPLNPDLTETLLEWLRGRFATEGLPPLGRRDEDPLDYIGFEPYDAEPAADAQ</sequence>
<proteinExistence type="predicted"/>
<gene>
    <name evidence="1" type="ORF">FEF34_01020</name>
</gene>
<dbReference type="InterPro" id="IPR037883">
    <property type="entry name" value="Knr4/Smi1-like_sf"/>
</dbReference>
<evidence type="ECO:0008006" key="3">
    <source>
        <dbReference type="Google" id="ProtNLM"/>
    </source>
</evidence>
<dbReference type="Proteomes" id="UP000305921">
    <property type="component" value="Unassembled WGS sequence"/>
</dbReference>
<evidence type="ECO:0000313" key="2">
    <source>
        <dbReference type="Proteomes" id="UP000305921"/>
    </source>
</evidence>
<dbReference type="OrthoDB" id="5572373at2"/>
<evidence type="ECO:0000313" key="1">
    <source>
        <dbReference type="EMBL" id="TLQ42032.1"/>
    </source>
</evidence>
<protein>
    <recommendedName>
        <fullName evidence="3">SMI1/KNR4 family protein</fullName>
    </recommendedName>
</protein>
<organism evidence="1 2">
    <name type="scientific">Streptomyces marianii</name>
    <dbReference type="NCBI Taxonomy" id="1817406"/>
    <lineage>
        <taxon>Bacteria</taxon>
        <taxon>Bacillati</taxon>
        <taxon>Actinomycetota</taxon>
        <taxon>Actinomycetes</taxon>
        <taxon>Kitasatosporales</taxon>
        <taxon>Streptomycetaceae</taxon>
        <taxon>Streptomyces</taxon>
    </lineage>
</organism>
<dbReference type="EMBL" id="VAWE01000001">
    <property type="protein sequence ID" value="TLQ42032.1"/>
    <property type="molecule type" value="Genomic_DNA"/>
</dbReference>